<feature type="compositionally biased region" description="Pro residues" evidence="2">
    <location>
        <begin position="513"/>
        <end position="522"/>
    </location>
</feature>
<dbReference type="Pfam" id="PF00172">
    <property type="entry name" value="Zn_clus"/>
    <property type="match status" value="1"/>
</dbReference>
<dbReference type="InParanoid" id="A0A0C3HM83"/>
<accession>A0A0C3HM83</accession>
<dbReference type="PROSITE" id="PS50048">
    <property type="entry name" value="ZN2_CY6_FUNGAL_2"/>
    <property type="match status" value="1"/>
</dbReference>
<evidence type="ECO:0000313" key="4">
    <source>
        <dbReference type="EMBL" id="KIN04110.1"/>
    </source>
</evidence>
<reference evidence="5" key="2">
    <citation type="submission" date="2015-01" db="EMBL/GenBank/DDBJ databases">
        <title>Evolutionary Origins and Diversification of the Mycorrhizal Mutualists.</title>
        <authorList>
            <consortium name="DOE Joint Genome Institute"/>
            <consortium name="Mycorrhizal Genomics Consortium"/>
            <person name="Kohler A."/>
            <person name="Kuo A."/>
            <person name="Nagy L.G."/>
            <person name="Floudas D."/>
            <person name="Copeland A."/>
            <person name="Barry K.W."/>
            <person name="Cichocki N."/>
            <person name="Veneault-Fourrey C."/>
            <person name="LaButti K."/>
            <person name="Lindquist E.A."/>
            <person name="Lipzen A."/>
            <person name="Lundell T."/>
            <person name="Morin E."/>
            <person name="Murat C."/>
            <person name="Riley R."/>
            <person name="Ohm R."/>
            <person name="Sun H."/>
            <person name="Tunlid A."/>
            <person name="Henrissat B."/>
            <person name="Grigoriev I.V."/>
            <person name="Hibbett D.S."/>
            <person name="Martin F."/>
        </authorList>
    </citation>
    <scope>NUCLEOTIDE SEQUENCE [LARGE SCALE GENOMIC DNA]</scope>
    <source>
        <strain evidence="5">Zn</strain>
    </source>
</reference>
<dbReference type="SMART" id="SM00066">
    <property type="entry name" value="GAL4"/>
    <property type="match status" value="1"/>
</dbReference>
<gene>
    <name evidence="4" type="ORF">OIDMADRAFT_178173</name>
</gene>
<dbReference type="AlphaFoldDB" id="A0A0C3HM83"/>
<feature type="region of interest" description="Disordered" evidence="2">
    <location>
        <begin position="112"/>
        <end position="150"/>
    </location>
</feature>
<feature type="domain" description="Zn(2)-C6 fungal-type" evidence="3">
    <location>
        <begin position="193"/>
        <end position="227"/>
    </location>
</feature>
<dbReference type="STRING" id="913774.A0A0C3HM83"/>
<evidence type="ECO:0000259" key="3">
    <source>
        <dbReference type="PROSITE" id="PS50048"/>
    </source>
</evidence>
<reference evidence="4 5" key="1">
    <citation type="submission" date="2014-04" db="EMBL/GenBank/DDBJ databases">
        <authorList>
            <consortium name="DOE Joint Genome Institute"/>
            <person name="Kuo A."/>
            <person name="Martino E."/>
            <person name="Perotto S."/>
            <person name="Kohler A."/>
            <person name="Nagy L.G."/>
            <person name="Floudas D."/>
            <person name="Copeland A."/>
            <person name="Barry K.W."/>
            <person name="Cichocki N."/>
            <person name="Veneault-Fourrey C."/>
            <person name="LaButti K."/>
            <person name="Lindquist E.A."/>
            <person name="Lipzen A."/>
            <person name="Lundell T."/>
            <person name="Morin E."/>
            <person name="Murat C."/>
            <person name="Sun H."/>
            <person name="Tunlid A."/>
            <person name="Henrissat B."/>
            <person name="Grigoriev I.V."/>
            <person name="Hibbett D.S."/>
            <person name="Martin F."/>
            <person name="Nordberg H.P."/>
            <person name="Cantor M.N."/>
            <person name="Hua S.X."/>
        </authorList>
    </citation>
    <scope>NUCLEOTIDE SEQUENCE [LARGE SCALE GENOMIC DNA]</scope>
    <source>
        <strain evidence="4 5">Zn</strain>
    </source>
</reference>
<dbReference type="InterPro" id="IPR036864">
    <property type="entry name" value="Zn2-C6_fun-type_DNA-bd_sf"/>
</dbReference>
<keyword evidence="1" id="KW-0539">Nucleus</keyword>
<feature type="region of interest" description="Disordered" evidence="2">
    <location>
        <begin position="473"/>
        <end position="522"/>
    </location>
</feature>
<dbReference type="PROSITE" id="PS00463">
    <property type="entry name" value="ZN2_CY6_FUNGAL_1"/>
    <property type="match status" value="1"/>
</dbReference>
<protein>
    <recommendedName>
        <fullName evidence="3">Zn(2)-C6 fungal-type domain-containing protein</fullName>
    </recommendedName>
</protein>
<dbReference type="OrthoDB" id="4150019at2759"/>
<dbReference type="HOGENOM" id="CLU_030994_0_0_1"/>
<evidence type="ECO:0000313" key="5">
    <source>
        <dbReference type="Proteomes" id="UP000054321"/>
    </source>
</evidence>
<dbReference type="EMBL" id="KN832873">
    <property type="protein sequence ID" value="KIN04110.1"/>
    <property type="molecule type" value="Genomic_DNA"/>
</dbReference>
<dbReference type="Gene3D" id="4.10.240.10">
    <property type="entry name" value="Zn(2)-C6 fungal-type DNA-binding domain"/>
    <property type="match status" value="1"/>
</dbReference>
<keyword evidence="5" id="KW-1185">Reference proteome</keyword>
<dbReference type="InterPro" id="IPR001138">
    <property type="entry name" value="Zn2Cys6_DnaBD"/>
</dbReference>
<dbReference type="GO" id="GO:0000981">
    <property type="term" value="F:DNA-binding transcription factor activity, RNA polymerase II-specific"/>
    <property type="evidence" value="ECO:0007669"/>
    <property type="project" value="InterPro"/>
</dbReference>
<proteinExistence type="predicted"/>
<dbReference type="CDD" id="cd00067">
    <property type="entry name" value="GAL4"/>
    <property type="match status" value="1"/>
</dbReference>
<sequence>MPMLGDILRGREEMERPAGDVLGLELVDAAASQQAFTPMMRPNLVASQASQDERPPPHTPALMALCVQAPFGSKTGLWNMSDPPTDFSTAGSDVISASMTYQYPLPSLGMDSPSMIPSLHSLPRDQPQPSEAATMKPKSPPSRPNSVPSKVTKLKRSISTPNVRGPVSADAAALALSAEKKRNKLGYHRTSVACGHCRRRKIRCIPEQGDAQNRCSNCIRLKKECNFYPVDQQPQVEPKRRSSKTQSGTGRVSASSSPATSASQLPDIQVDLPYPHLSMPGASQVKRQRTESFSPENKAITARTFEYNTGPTNWMAPDVSPSTSSTTLPQTYWGVNPQDSPLTPAFSPYTPNLQIPSAQNWPVSHSEPSPRDELAWSVQHRSISYGNIDNLQSSQFGPSNSQSHPSPDYTLKGRPMHTSMYPPPISTSVGGHSMPEALPATSIDTPQHVQSAGTLQSHYSQWQQPYPYAKPVGSANEPYDLWSAHSAPPHTSESRNAGPLTFGYGDPTGGSFYPPPPSTPGR</sequence>
<dbReference type="SUPFAM" id="SSF57701">
    <property type="entry name" value="Zn2/Cys6 DNA-binding domain"/>
    <property type="match status" value="1"/>
</dbReference>
<name>A0A0C3HM83_OIDMZ</name>
<feature type="region of interest" description="Disordered" evidence="2">
    <location>
        <begin position="232"/>
        <end position="298"/>
    </location>
</feature>
<feature type="region of interest" description="Disordered" evidence="2">
    <location>
        <begin position="388"/>
        <end position="440"/>
    </location>
</feature>
<feature type="compositionally biased region" description="Polar residues" evidence="2">
    <location>
        <begin position="388"/>
        <end position="405"/>
    </location>
</feature>
<dbReference type="GO" id="GO:0008270">
    <property type="term" value="F:zinc ion binding"/>
    <property type="evidence" value="ECO:0007669"/>
    <property type="project" value="InterPro"/>
</dbReference>
<evidence type="ECO:0000256" key="1">
    <source>
        <dbReference type="ARBA" id="ARBA00023242"/>
    </source>
</evidence>
<organism evidence="4 5">
    <name type="scientific">Oidiodendron maius (strain Zn)</name>
    <dbReference type="NCBI Taxonomy" id="913774"/>
    <lineage>
        <taxon>Eukaryota</taxon>
        <taxon>Fungi</taxon>
        <taxon>Dikarya</taxon>
        <taxon>Ascomycota</taxon>
        <taxon>Pezizomycotina</taxon>
        <taxon>Leotiomycetes</taxon>
        <taxon>Leotiomycetes incertae sedis</taxon>
        <taxon>Myxotrichaceae</taxon>
        <taxon>Oidiodendron</taxon>
    </lineage>
</organism>
<feature type="compositionally biased region" description="Low complexity" evidence="2">
    <location>
        <begin position="253"/>
        <end position="263"/>
    </location>
</feature>
<evidence type="ECO:0000256" key="2">
    <source>
        <dbReference type="SAM" id="MobiDB-lite"/>
    </source>
</evidence>
<dbReference type="Proteomes" id="UP000054321">
    <property type="component" value="Unassembled WGS sequence"/>
</dbReference>